<protein>
    <recommendedName>
        <fullName evidence="4">DUF659 domain-containing protein</fullName>
    </recommendedName>
</protein>
<dbReference type="GO" id="GO:0006357">
    <property type="term" value="P:regulation of transcription by RNA polymerase II"/>
    <property type="evidence" value="ECO:0007669"/>
    <property type="project" value="TreeGrafter"/>
</dbReference>
<dbReference type="SUPFAM" id="SSF53098">
    <property type="entry name" value="Ribonuclease H-like"/>
    <property type="match status" value="1"/>
</dbReference>
<dbReference type="PANTHER" id="PTHR46169:SF15">
    <property type="entry name" value="INNER CENTROMERE PROTEIN A-LIKE ISOFORM X1-RELATED"/>
    <property type="match status" value="1"/>
</dbReference>
<dbReference type="InterPro" id="IPR012337">
    <property type="entry name" value="RNaseH-like_sf"/>
</dbReference>
<feature type="compositionally biased region" description="Acidic residues" evidence="1">
    <location>
        <begin position="292"/>
        <end position="309"/>
    </location>
</feature>
<dbReference type="Proteomes" id="UP000054564">
    <property type="component" value="Unassembled WGS sequence"/>
</dbReference>
<feature type="compositionally biased region" description="Acidic residues" evidence="1">
    <location>
        <begin position="321"/>
        <end position="343"/>
    </location>
</feature>
<gene>
    <name evidence="2" type="ORF">PSTG_10190</name>
</gene>
<evidence type="ECO:0008006" key="4">
    <source>
        <dbReference type="Google" id="ProtNLM"/>
    </source>
</evidence>
<feature type="region of interest" description="Disordered" evidence="1">
    <location>
        <begin position="278"/>
        <end position="357"/>
    </location>
</feature>
<dbReference type="PANTHER" id="PTHR46169">
    <property type="entry name" value="DNA REPLICATION-RELATED ELEMENT FACTOR, ISOFORM A"/>
    <property type="match status" value="1"/>
</dbReference>
<organism evidence="2 3">
    <name type="scientific">Puccinia striiformis f. sp. tritici PST-78</name>
    <dbReference type="NCBI Taxonomy" id="1165861"/>
    <lineage>
        <taxon>Eukaryota</taxon>
        <taxon>Fungi</taxon>
        <taxon>Dikarya</taxon>
        <taxon>Basidiomycota</taxon>
        <taxon>Pucciniomycotina</taxon>
        <taxon>Pucciniomycetes</taxon>
        <taxon>Pucciniales</taxon>
        <taxon>Pucciniaceae</taxon>
        <taxon>Puccinia</taxon>
    </lineage>
</organism>
<dbReference type="InterPro" id="IPR052717">
    <property type="entry name" value="Vacuolar_transposase_reg"/>
</dbReference>
<sequence>MRSNRKRHKSTISLAASSLANQTNLTQTTESRESDSLHEDAIPSPSSTQLPSGPTHEASEASDAKALNRALELSAYALSQSTLRNLVCQGRQTVFGPSQCEPPSHPSSNSNPVTKFLPERRVVSKDIQMIYLAIQQDYKAVLNAHKGALYLGVDAWQSPNDFNILGAVIYQLVEDDLGGSKLEALPLDFIQLAQSHTGEYLAFKIRIVIDPLESLLDSSLLFQICGIVSDNASNNKAMVNKLKKRRRARFKGKPQWIRCFAHVLNLIVQGILRSFGTQKKSKAPNKTRTAPDESDDSSPEGSEAGDVDEQVPKITQAGDDSTSDNEEDESGDEVEQNNQEETEFLSLDNIENPSDKEEFDTYTTIGCKQLRDNTTNLNCWLASPIKRGCIYQSDNRSPIDSYWWSEISTGIEERMSGWVENYE</sequence>
<name>A0A0L0VC01_9BASI</name>
<proteinExistence type="predicted"/>
<keyword evidence="3" id="KW-1185">Reference proteome</keyword>
<reference evidence="3" key="1">
    <citation type="submission" date="2014-03" db="EMBL/GenBank/DDBJ databases">
        <title>The Genome Sequence of Puccinia striiformis f. sp. tritici PST-78.</title>
        <authorList>
            <consortium name="The Broad Institute Genome Sequencing Platform"/>
            <person name="Cuomo C."/>
            <person name="Hulbert S."/>
            <person name="Chen X."/>
            <person name="Walker B."/>
            <person name="Young S.K."/>
            <person name="Zeng Q."/>
            <person name="Gargeya S."/>
            <person name="Fitzgerald M."/>
            <person name="Haas B."/>
            <person name="Abouelleil A."/>
            <person name="Alvarado L."/>
            <person name="Arachchi H.M."/>
            <person name="Berlin A.M."/>
            <person name="Chapman S.B."/>
            <person name="Goldberg J."/>
            <person name="Griggs A."/>
            <person name="Gujja S."/>
            <person name="Hansen M."/>
            <person name="Howarth C."/>
            <person name="Imamovic A."/>
            <person name="Larimer J."/>
            <person name="McCowan C."/>
            <person name="Montmayeur A."/>
            <person name="Murphy C."/>
            <person name="Neiman D."/>
            <person name="Pearson M."/>
            <person name="Priest M."/>
            <person name="Roberts A."/>
            <person name="Saif S."/>
            <person name="Shea T."/>
            <person name="Sisk P."/>
            <person name="Sykes S."/>
            <person name="Wortman J."/>
            <person name="Nusbaum C."/>
            <person name="Birren B."/>
        </authorList>
    </citation>
    <scope>NUCLEOTIDE SEQUENCE [LARGE SCALE GENOMIC DNA]</scope>
    <source>
        <strain evidence="3">race PST-78</strain>
    </source>
</reference>
<dbReference type="AlphaFoldDB" id="A0A0L0VC01"/>
<dbReference type="EMBL" id="AJIL01000081">
    <property type="protein sequence ID" value="KNE96484.1"/>
    <property type="molecule type" value="Genomic_DNA"/>
</dbReference>
<evidence type="ECO:0000313" key="3">
    <source>
        <dbReference type="Proteomes" id="UP000054564"/>
    </source>
</evidence>
<evidence type="ECO:0000313" key="2">
    <source>
        <dbReference type="EMBL" id="KNE96484.1"/>
    </source>
</evidence>
<feature type="compositionally biased region" description="Polar residues" evidence="1">
    <location>
        <begin position="11"/>
        <end position="29"/>
    </location>
</feature>
<comment type="caution">
    <text evidence="2">The sequence shown here is derived from an EMBL/GenBank/DDBJ whole genome shotgun (WGS) entry which is preliminary data.</text>
</comment>
<accession>A0A0L0VC01</accession>
<evidence type="ECO:0000256" key="1">
    <source>
        <dbReference type="SAM" id="MobiDB-lite"/>
    </source>
</evidence>
<feature type="compositionally biased region" description="Basic residues" evidence="1">
    <location>
        <begin position="1"/>
        <end position="10"/>
    </location>
</feature>
<feature type="region of interest" description="Disordered" evidence="1">
    <location>
        <begin position="1"/>
        <end position="63"/>
    </location>
</feature>
<feature type="compositionally biased region" description="Basic and acidic residues" evidence="1">
    <location>
        <begin position="30"/>
        <end position="41"/>
    </location>
</feature>
<dbReference type="GO" id="GO:0005634">
    <property type="term" value="C:nucleus"/>
    <property type="evidence" value="ECO:0007669"/>
    <property type="project" value="TreeGrafter"/>
</dbReference>